<keyword evidence="4" id="KW-1185">Reference proteome</keyword>
<dbReference type="EMBL" id="BAABGM010000017">
    <property type="protein sequence ID" value="GAA4409691.1"/>
    <property type="molecule type" value="Genomic_DNA"/>
</dbReference>
<proteinExistence type="predicted"/>
<comment type="caution">
    <text evidence="3">The sequence shown here is derived from an EMBL/GenBank/DDBJ whole genome shotgun (WGS) entry which is preliminary data.</text>
</comment>
<dbReference type="Pfam" id="PF23636">
    <property type="entry name" value="DUF7144"/>
    <property type="match status" value="1"/>
</dbReference>
<keyword evidence="1" id="KW-0812">Transmembrane</keyword>
<dbReference type="Proteomes" id="UP001500945">
    <property type="component" value="Unassembled WGS sequence"/>
</dbReference>
<feature type="transmembrane region" description="Helical" evidence="1">
    <location>
        <begin position="84"/>
        <end position="103"/>
    </location>
</feature>
<keyword evidence="1" id="KW-0472">Membrane</keyword>
<organism evidence="3 4">
    <name type="scientific">Fodinibacter luteus</name>
    <dbReference type="NCBI Taxonomy" id="552064"/>
    <lineage>
        <taxon>Bacteria</taxon>
        <taxon>Bacillati</taxon>
        <taxon>Actinomycetota</taxon>
        <taxon>Actinomycetes</taxon>
        <taxon>Micrococcales</taxon>
        <taxon>Intrasporangiaceae</taxon>
        <taxon>Fodinibacter (ex Wang et al. 2009)</taxon>
    </lineage>
</organism>
<feature type="transmembrane region" description="Helical" evidence="1">
    <location>
        <begin position="60"/>
        <end position="79"/>
    </location>
</feature>
<evidence type="ECO:0000313" key="4">
    <source>
        <dbReference type="Proteomes" id="UP001500945"/>
    </source>
</evidence>
<evidence type="ECO:0000313" key="3">
    <source>
        <dbReference type="EMBL" id="GAA4409691.1"/>
    </source>
</evidence>
<feature type="domain" description="DUF7144" evidence="2">
    <location>
        <begin position="17"/>
        <end position="130"/>
    </location>
</feature>
<protein>
    <recommendedName>
        <fullName evidence="2">DUF7144 domain-containing protein</fullName>
    </recommendedName>
</protein>
<evidence type="ECO:0000256" key="1">
    <source>
        <dbReference type="SAM" id="Phobius"/>
    </source>
</evidence>
<accession>A0ABP8KKW2</accession>
<feature type="transmembrane region" description="Helical" evidence="1">
    <location>
        <begin position="109"/>
        <end position="127"/>
    </location>
</feature>
<gene>
    <name evidence="3" type="ORF">GCM10023168_28650</name>
</gene>
<keyword evidence="1" id="KW-1133">Transmembrane helix</keyword>
<evidence type="ECO:0000259" key="2">
    <source>
        <dbReference type="Pfam" id="PF23636"/>
    </source>
</evidence>
<reference evidence="4" key="1">
    <citation type="journal article" date="2019" name="Int. J. Syst. Evol. Microbiol.">
        <title>The Global Catalogue of Microorganisms (GCM) 10K type strain sequencing project: providing services to taxonomists for standard genome sequencing and annotation.</title>
        <authorList>
            <consortium name="The Broad Institute Genomics Platform"/>
            <consortium name="The Broad Institute Genome Sequencing Center for Infectious Disease"/>
            <person name="Wu L."/>
            <person name="Ma J."/>
        </authorList>
    </citation>
    <scope>NUCLEOTIDE SEQUENCE [LARGE SCALE GENOMIC DNA]</scope>
    <source>
        <strain evidence="4">JCM 17809</strain>
    </source>
</reference>
<name>A0ABP8KKW2_9MICO</name>
<dbReference type="RefSeq" id="WP_345207187.1">
    <property type="nucleotide sequence ID" value="NZ_BAABGM010000017.1"/>
</dbReference>
<sequence length="135" mass="14669">MNAQPATEPSRTAVGVTVFAAVMLIMIGVLQAIQGLVALVNDTFYVAGQEYIFTFDLTTWGWIHILLGVVVAVAGYFVLQGKVWARTVGVIVASLSALVNFAWLPHYPLWGLAIIALDVFVIWALTVHGRDITRA</sequence>
<dbReference type="InterPro" id="IPR055568">
    <property type="entry name" value="DUF7144"/>
</dbReference>
<feature type="transmembrane region" description="Helical" evidence="1">
    <location>
        <begin position="12"/>
        <end position="40"/>
    </location>
</feature>